<proteinExistence type="predicted"/>
<organism evidence="1 2">
    <name type="scientific">Thalassobacterium sedimentorum</name>
    <dbReference type="NCBI Taxonomy" id="3041258"/>
    <lineage>
        <taxon>Bacteria</taxon>
        <taxon>Pseudomonadati</taxon>
        <taxon>Verrucomicrobiota</taxon>
        <taxon>Opitutia</taxon>
        <taxon>Puniceicoccales</taxon>
        <taxon>Coraliomargaritaceae</taxon>
        <taxon>Thalassobacterium</taxon>
    </lineage>
</organism>
<reference evidence="1 2" key="1">
    <citation type="submission" date="2023-04" db="EMBL/GenBank/DDBJ databases">
        <title>A novel bacteria isolated from coastal sediment.</title>
        <authorList>
            <person name="Liu X.-J."/>
            <person name="Du Z.-J."/>
        </authorList>
    </citation>
    <scope>NUCLEOTIDE SEQUENCE [LARGE SCALE GENOMIC DNA]</scope>
    <source>
        <strain evidence="1 2">SDUM461004</strain>
    </source>
</reference>
<evidence type="ECO:0000313" key="1">
    <source>
        <dbReference type="EMBL" id="MDQ8195968.1"/>
    </source>
</evidence>
<dbReference type="Proteomes" id="UP001243717">
    <property type="component" value="Unassembled WGS sequence"/>
</dbReference>
<sequence>MSTVPSSLVDNRLHDLTLVSQGIQTNTLQEDLKTVLSLAFELSETDFDLTEMRRVPIKMAYMDDATQWRVFYSSKWTVLGKKRAFIIIYCDERSGKLRARGVNSSS</sequence>
<protein>
    <submittedName>
        <fullName evidence="1">Uncharacterized protein</fullName>
    </submittedName>
</protein>
<gene>
    <name evidence="1" type="ORF">QEH59_16150</name>
</gene>
<evidence type="ECO:0000313" key="2">
    <source>
        <dbReference type="Proteomes" id="UP001243717"/>
    </source>
</evidence>
<dbReference type="EMBL" id="JARXIC010000040">
    <property type="protein sequence ID" value="MDQ8195968.1"/>
    <property type="molecule type" value="Genomic_DNA"/>
</dbReference>
<keyword evidence="2" id="KW-1185">Reference proteome</keyword>
<accession>A0ABU1AQT3</accession>
<comment type="caution">
    <text evidence="1">The sequence shown here is derived from an EMBL/GenBank/DDBJ whole genome shotgun (WGS) entry which is preliminary data.</text>
</comment>
<dbReference type="RefSeq" id="WP_308986413.1">
    <property type="nucleotide sequence ID" value="NZ_JARXIC010000040.1"/>
</dbReference>
<name>A0ABU1AQT3_9BACT</name>